<dbReference type="Proteomes" id="UP000555564">
    <property type="component" value="Unassembled WGS sequence"/>
</dbReference>
<dbReference type="Pfam" id="PF13558">
    <property type="entry name" value="SbcC_Walker_B"/>
    <property type="match status" value="1"/>
</dbReference>
<organism evidence="2 3">
    <name type="scientific">Sphaerisporangium rubeum</name>
    <dbReference type="NCBI Taxonomy" id="321317"/>
    <lineage>
        <taxon>Bacteria</taxon>
        <taxon>Bacillati</taxon>
        <taxon>Actinomycetota</taxon>
        <taxon>Actinomycetes</taxon>
        <taxon>Streptosporangiales</taxon>
        <taxon>Streptosporangiaceae</taxon>
        <taxon>Sphaerisporangium</taxon>
    </lineage>
</organism>
<dbReference type="RefSeq" id="WP_184978435.1">
    <property type="nucleotide sequence ID" value="NZ_BAAALO010000028.1"/>
</dbReference>
<name>A0A7X0I9M3_9ACTN</name>
<dbReference type="NCBIfam" id="TIGR02680">
    <property type="entry name" value="TIGR02680 family protein"/>
    <property type="match status" value="1"/>
</dbReference>
<evidence type="ECO:0000256" key="1">
    <source>
        <dbReference type="SAM" id="Coils"/>
    </source>
</evidence>
<reference evidence="2 3" key="1">
    <citation type="submission" date="2020-08" db="EMBL/GenBank/DDBJ databases">
        <title>Sequencing the genomes of 1000 actinobacteria strains.</title>
        <authorList>
            <person name="Klenk H.-P."/>
        </authorList>
    </citation>
    <scope>NUCLEOTIDE SEQUENCE [LARGE SCALE GENOMIC DNA]</scope>
    <source>
        <strain evidence="2 3">DSM 44936</strain>
    </source>
</reference>
<dbReference type="SUPFAM" id="SSF52540">
    <property type="entry name" value="P-loop containing nucleoside triphosphate hydrolases"/>
    <property type="match status" value="1"/>
</dbReference>
<proteinExistence type="predicted"/>
<dbReference type="Gene3D" id="3.40.50.300">
    <property type="entry name" value="P-loop containing nucleotide triphosphate hydrolases"/>
    <property type="match status" value="1"/>
</dbReference>
<feature type="coiled-coil region" evidence="1">
    <location>
        <begin position="980"/>
        <end position="1007"/>
    </location>
</feature>
<comment type="caution">
    <text evidence="2">The sequence shown here is derived from an EMBL/GenBank/DDBJ whole genome shotgun (WGS) entry which is preliminary data.</text>
</comment>
<gene>
    <name evidence="2" type="ORF">BJ992_000618</name>
</gene>
<evidence type="ECO:0000313" key="3">
    <source>
        <dbReference type="Proteomes" id="UP000555564"/>
    </source>
</evidence>
<keyword evidence="3" id="KW-1185">Reference proteome</keyword>
<accession>A0A7X0I9M3</accession>
<dbReference type="EMBL" id="JACHIU010000001">
    <property type="protein sequence ID" value="MBB6471187.1"/>
    <property type="molecule type" value="Genomic_DNA"/>
</dbReference>
<dbReference type="InterPro" id="IPR027417">
    <property type="entry name" value="P-loop_NTPase"/>
</dbReference>
<evidence type="ECO:0000313" key="2">
    <source>
        <dbReference type="EMBL" id="MBB6471187.1"/>
    </source>
</evidence>
<sequence>MTILSRAHTVPLTGGPVGVEMTPAKHHPHRWRLHRAGVVNVWYYYDTEFEFSGGRMVLRGTNGSGKSRALEMLLPFLLDADRRKMDATGSGRVRLEDLMRVGGDDQQNRLGYLWLELMRHGDDTTVTQGGAAQREHITLGALIRFSRSAGEAKAWYFTTPNRVGHDLHLLSEDRVPLSRDDLASLIGADRITDSPEIHRERVRTAIFGLPGDSGKDRFAGLLQLLRTLRSPDVGNRIDEGKLPQILSDALPPPSEAALGRAGERLDELSETRDAQQRLETAHRVVAAFLDTYRRYAAGVLSETAKATQATAVAVTEAEREADEARDIHLRLTEEHSLTEARVGELAATEDELSRTVEGIRGSKEYGDARDLEDREQTVRALERAAELAIQAANTAGDNEHAKVRKADECAAEAVEATGDAVAGMAEARDCLSRAGLHASLPHVDCVRIDQPGSVEVSRPTLHSDPEPVTRPAPVRLEVTPEDLSGTVEQVKSVAQAARQRNVHAAARLDQAQRLDKQALRVRTADDRASEAEQRLADLLQEVAEKEQARDEAGLALARSWRAWLDAEATRELLSDVDWRRTALRAVLENADVLTGGDSADLLTELEDVAARASSPVHDEISRELYLLDIAQETEDKERRELMAERTGLLAAHDPDPPAPHWTRVPSEGEVPLWRAVDFASHLDAPQRAGLEAALLASGLLTATITTDGALIASDGQLLLRPTGPMATCSLNEALTPDPTSRLSAEQVRGVLSRIALNDRSHPTWVDTDGAWGNGPLAGRHRATTARHIGAATRAAARAARIAEIDESLAMLTASAEARVVQQSALLGKRQELDALVRSAPRGHAVRTAEVLVTAGERQAKKAEAEARKERGAAVRLRREWTEALAAHRDACADFGLPDSAEELAAARHALQESLHLCESSVRYLTEARRRIRTHVTAVAECEAARLKRREAEETAETQWVTWQGEAAELAALSSSIGVEAETVRKELRAAETELTACRRDLKEMRTRASGLAERKGTAEAEARIARDTATQTRRLLIEAAGKLTTRLGLPGLAASATGQPRFQLTITESDPASVEAGVAEVLAAIGRDGRLADENVLIRAQQNAERELSGELDVISTVQDGVRLMAIADANGRRSLPEAAADLEHRRTKGKKALTERERNIFTEFVVGGVAEELRQRLRQAEALIKAMNTTLADIRTSHGIGVRLRWSLAEGVDADVTRIRELIAIADDVRAPDLTEELTDLLKTRVERRFATDPTAGYADHLKSALDYRAWHEVVVFITGPEPGQERKISRRAKLSQGETRFVSYVTLFGAADAYLSGLPDTSRALRLILLDDAFAKVDDPTIGELMGLLVRLDLDFAMTGHALWGFYEQVPALDCYEIRRGEGTAAVTTHMHWDGHNRHLRAAR</sequence>
<dbReference type="InterPro" id="IPR013496">
    <property type="entry name" value="CHP02680"/>
</dbReference>
<feature type="coiled-coil region" evidence="1">
    <location>
        <begin position="494"/>
        <end position="555"/>
    </location>
</feature>
<protein>
    <submittedName>
        <fullName evidence="2">Uncharacterized protein (TIGR02680 family)</fullName>
    </submittedName>
</protein>
<keyword evidence="1" id="KW-0175">Coiled coil</keyword>